<dbReference type="EMBL" id="MHCP01000028">
    <property type="protein sequence ID" value="OGY23140.1"/>
    <property type="molecule type" value="Genomic_DNA"/>
</dbReference>
<evidence type="ECO:0000313" key="2">
    <source>
        <dbReference type="Proteomes" id="UP000176631"/>
    </source>
</evidence>
<name>A0A1G1W6D2_9BACT</name>
<protein>
    <submittedName>
        <fullName evidence="1">Uncharacterized protein</fullName>
    </submittedName>
</protein>
<comment type="caution">
    <text evidence="1">The sequence shown here is derived from an EMBL/GenBank/DDBJ whole genome shotgun (WGS) entry which is preliminary data.</text>
</comment>
<reference evidence="1 2" key="1">
    <citation type="journal article" date="2016" name="Nat. Commun.">
        <title>Thousands of microbial genomes shed light on interconnected biogeochemical processes in an aquifer system.</title>
        <authorList>
            <person name="Anantharaman K."/>
            <person name="Brown C.T."/>
            <person name="Hug L.A."/>
            <person name="Sharon I."/>
            <person name="Castelle C.J."/>
            <person name="Probst A.J."/>
            <person name="Thomas B.C."/>
            <person name="Singh A."/>
            <person name="Wilkins M.J."/>
            <person name="Karaoz U."/>
            <person name="Brodie E.L."/>
            <person name="Williams K.H."/>
            <person name="Hubbard S.S."/>
            <person name="Banfield J.F."/>
        </authorList>
    </citation>
    <scope>NUCLEOTIDE SEQUENCE [LARGE SCALE GENOMIC DNA]</scope>
</reference>
<proteinExistence type="predicted"/>
<accession>A0A1G1W6D2</accession>
<gene>
    <name evidence="1" type="ORF">A2172_02050</name>
</gene>
<sequence>MADLQKVIDTLKENNVKDEAIAEFVTDLSTLVAQKVQVELTSVLDTDEEMARLDALPDDEMKEQLAALYKEKTGKDIVDVTDEIVDGFVTGFLTEYHKQKLEEQK</sequence>
<dbReference type="STRING" id="1802593.A2172_02050"/>
<organism evidence="1 2">
    <name type="scientific">Candidatus Woykebacteria bacterium RBG_13_40_15</name>
    <dbReference type="NCBI Taxonomy" id="1802593"/>
    <lineage>
        <taxon>Bacteria</taxon>
        <taxon>Candidatus Woykeibacteriota</taxon>
    </lineage>
</organism>
<dbReference type="Proteomes" id="UP000176631">
    <property type="component" value="Unassembled WGS sequence"/>
</dbReference>
<dbReference type="AlphaFoldDB" id="A0A1G1W6D2"/>
<evidence type="ECO:0000313" key="1">
    <source>
        <dbReference type="EMBL" id="OGY23140.1"/>
    </source>
</evidence>